<dbReference type="Proteomes" id="UP001295469">
    <property type="component" value="Chromosome C05"/>
</dbReference>
<protein>
    <submittedName>
        <fullName evidence="1">(rape) hypothetical protein</fullName>
    </submittedName>
</protein>
<organism evidence="1">
    <name type="scientific">Brassica napus</name>
    <name type="common">Rape</name>
    <dbReference type="NCBI Taxonomy" id="3708"/>
    <lineage>
        <taxon>Eukaryota</taxon>
        <taxon>Viridiplantae</taxon>
        <taxon>Streptophyta</taxon>
        <taxon>Embryophyta</taxon>
        <taxon>Tracheophyta</taxon>
        <taxon>Spermatophyta</taxon>
        <taxon>Magnoliopsida</taxon>
        <taxon>eudicotyledons</taxon>
        <taxon>Gunneridae</taxon>
        <taxon>Pentapetalae</taxon>
        <taxon>rosids</taxon>
        <taxon>malvids</taxon>
        <taxon>Brassicales</taxon>
        <taxon>Brassicaceae</taxon>
        <taxon>Brassiceae</taxon>
        <taxon>Brassica</taxon>
    </lineage>
</organism>
<proteinExistence type="predicted"/>
<evidence type="ECO:0000313" key="1">
    <source>
        <dbReference type="EMBL" id="CAF1928041.1"/>
    </source>
</evidence>
<reference evidence="1" key="1">
    <citation type="submission" date="2021-01" db="EMBL/GenBank/DDBJ databases">
        <authorList>
            <consortium name="Genoscope - CEA"/>
            <person name="William W."/>
        </authorList>
    </citation>
    <scope>NUCLEOTIDE SEQUENCE</scope>
</reference>
<sequence>MLFSYVLTISLCYFSSIYRKLLFTKDIIKRLVGAINCICMRDAEESVKKIRILEGGENRSSKTAAGGSTTKRCKGLAKRFKNMATTYRPGHGQFRPLSGVYLSSPCQPCPPRSFNCFSFSCVTTVHCQSINGSTPTCTRSEKCTRIQPGH</sequence>
<dbReference type="AlphaFoldDB" id="A0A816LCA6"/>
<accession>A0A816LCA6</accession>
<dbReference type="EMBL" id="HG994369">
    <property type="protein sequence ID" value="CAF1928041.1"/>
    <property type="molecule type" value="Genomic_DNA"/>
</dbReference>
<gene>
    <name evidence="1" type="ORF">DARMORV10_C05P23610.1</name>
</gene>
<name>A0A816LCA6_BRANA</name>